<dbReference type="RefSeq" id="WP_265558194.1">
    <property type="nucleotide sequence ID" value="NZ_CP092471.1"/>
</dbReference>
<keyword evidence="3" id="KW-1185">Reference proteome</keyword>
<gene>
    <name evidence="2" type="ORF">L1F33_12340</name>
</gene>
<name>A0ABY5SWT7_9SPHN</name>
<protein>
    <submittedName>
        <fullName evidence="2">Uncharacterized protein</fullName>
    </submittedName>
</protein>
<proteinExistence type="predicted"/>
<organism evidence="2 3">
    <name type="scientific">Qipengyuania spongiae</name>
    <dbReference type="NCBI Taxonomy" id="2909673"/>
    <lineage>
        <taxon>Bacteria</taxon>
        <taxon>Pseudomonadati</taxon>
        <taxon>Pseudomonadota</taxon>
        <taxon>Alphaproteobacteria</taxon>
        <taxon>Sphingomonadales</taxon>
        <taxon>Erythrobacteraceae</taxon>
        <taxon>Qipengyuania</taxon>
    </lineage>
</organism>
<accession>A0ABY5SWT7</accession>
<evidence type="ECO:0000313" key="3">
    <source>
        <dbReference type="Proteomes" id="UP001065265"/>
    </source>
</evidence>
<feature type="compositionally biased region" description="Polar residues" evidence="1">
    <location>
        <begin position="1"/>
        <end position="10"/>
    </location>
</feature>
<dbReference type="Proteomes" id="UP001065265">
    <property type="component" value="Chromosome"/>
</dbReference>
<evidence type="ECO:0000256" key="1">
    <source>
        <dbReference type="SAM" id="MobiDB-lite"/>
    </source>
</evidence>
<dbReference type="EMBL" id="CP092471">
    <property type="protein sequence ID" value="UVI39012.1"/>
    <property type="molecule type" value="Genomic_DNA"/>
</dbReference>
<sequence length="91" mass="10037">MTDHPSTFQADTDKNAGIEWDDRASLHRTDDGGGVLDKGKGLRSGTFAQLIAHMMLLPEEERGQYYIDKMGDRKYSAAEVANLAKHPAYPG</sequence>
<evidence type="ECO:0000313" key="2">
    <source>
        <dbReference type="EMBL" id="UVI39012.1"/>
    </source>
</evidence>
<feature type="compositionally biased region" description="Basic and acidic residues" evidence="1">
    <location>
        <begin position="11"/>
        <end position="31"/>
    </location>
</feature>
<feature type="region of interest" description="Disordered" evidence="1">
    <location>
        <begin position="1"/>
        <end position="40"/>
    </location>
</feature>
<reference evidence="2" key="1">
    <citation type="submission" date="2022-02" db="EMBL/GenBank/DDBJ databases">
        <title>Qipengyuania spongiae sp. nov., isolated from marine sponge.</title>
        <authorList>
            <person name="Li Z."/>
            <person name="Zhang M."/>
        </authorList>
    </citation>
    <scope>NUCLEOTIDE SEQUENCE</scope>
    <source>
        <strain evidence="2">PHS-Z21</strain>
    </source>
</reference>